<dbReference type="PANTHER" id="PTHR47977">
    <property type="entry name" value="RAS-RELATED PROTEIN RAB"/>
    <property type="match status" value="1"/>
</dbReference>
<sequence>MVEPAKQQQQRRKSSSSSSSSFEEQRQKKAVDPNSPIRIKVLSLGSRGVGKSCIIKRYCEGRFVQKYISTVGIDYGVKAVKVDGKQVRVNFWDLSGRAEFFEIRNEFYKDTQGVILVYDVSDRRSFEDLEDWLLEASRFGMSRDLPVVLCANKIDKVRRVSEEEGRAYATSRGFSYFETSANSGANIADLFDLLFEKALDYSNSVKEVF</sequence>
<evidence type="ECO:0000256" key="1">
    <source>
        <dbReference type="ARBA" id="ARBA00022741"/>
    </source>
</evidence>
<name>A0AAD7UB28_9STRA</name>
<dbReference type="SMART" id="SM00175">
    <property type="entry name" value="RAB"/>
    <property type="match status" value="1"/>
</dbReference>
<dbReference type="Pfam" id="PF00071">
    <property type="entry name" value="Ras"/>
    <property type="match status" value="1"/>
</dbReference>
<dbReference type="GO" id="GO:0005525">
    <property type="term" value="F:GTP binding"/>
    <property type="evidence" value="ECO:0007669"/>
    <property type="project" value="UniProtKB-KW"/>
</dbReference>
<dbReference type="SMART" id="SM00176">
    <property type="entry name" value="RAN"/>
    <property type="match status" value="1"/>
</dbReference>
<dbReference type="InterPro" id="IPR050227">
    <property type="entry name" value="Rab"/>
</dbReference>
<dbReference type="FunFam" id="3.40.50.300:FF:001447">
    <property type="entry name" value="Ras-related protein Rab-1B"/>
    <property type="match status" value="1"/>
</dbReference>
<keyword evidence="1" id="KW-0547">Nucleotide-binding</keyword>
<comment type="caution">
    <text evidence="4">The sequence shown here is derived from an EMBL/GenBank/DDBJ whole genome shotgun (WGS) entry which is preliminary data.</text>
</comment>
<dbReference type="EMBL" id="JAQMWT010000481">
    <property type="protein sequence ID" value="KAJ8600697.1"/>
    <property type="molecule type" value="Genomic_DNA"/>
</dbReference>
<dbReference type="InterPro" id="IPR027417">
    <property type="entry name" value="P-loop_NTPase"/>
</dbReference>
<dbReference type="CDD" id="cd04119">
    <property type="entry name" value="RJL"/>
    <property type="match status" value="1"/>
</dbReference>
<dbReference type="PROSITE" id="PS51419">
    <property type="entry name" value="RAB"/>
    <property type="match status" value="1"/>
</dbReference>
<keyword evidence="2" id="KW-0342">GTP-binding</keyword>
<organism evidence="4 5">
    <name type="scientific">Chrysophaeum taylorii</name>
    <dbReference type="NCBI Taxonomy" id="2483200"/>
    <lineage>
        <taxon>Eukaryota</taxon>
        <taxon>Sar</taxon>
        <taxon>Stramenopiles</taxon>
        <taxon>Ochrophyta</taxon>
        <taxon>Pelagophyceae</taxon>
        <taxon>Pelagomonadales</taxon>
        <taxon>Pelagomonadaceae</taxon>
        <taxon>Chrysophaeum</taxon>
    </lineage>
</organism>
<dbReference type="Proteomes" id="UP001230188">
    <property type="component" value="Unassembled WGS sequence"/>
</dbReference>
<dbReference type="GO" id="GO:0003924">
    <property type="term" value="F:GTPase activity"/>
    <property type="evidence" value="ECO:0007669"/>
    <property type="project" value="InterPro"/>
</dbReference>
<dbReference type="AlphaFoldDB" id="A0AAD7UB28"/>
<dbReference type="SMART" id="SM00173">
    <property type="entry name" value="RAS"/>
    <property type="match status" value="1"/>
</dbReference>
<dbReference type="PROSITE" id="PS51421">
    <property type="entry name" value="RAS"/>
    <property type="match status" value="1"/>
</dbReference>
<dbReference type="InterPro" id="IPR005225">
    <property type="entry name" value="Small_GTP-bd"/>
</dbReference>
<proteinExistence type="predicted"/>
<dbReference type="Gene3D" id="3.40.50.300">
    <property type="entry name" value="P-loop containing nucleotide triphosphate hydrolases"/>
    <property type="match status" value="1"/>
</dbReference>
<evidence type="ECO:0000256" key="3">
    <source>
        <dbReference type="SAM" id="MobiDB-lite"/>
    </source>
</evidence>
<protein>
    <submittedName>
        <fullName evidence="4">Uncharacterized protein</fullName>
    </submittedName>
</protein>
<evidence type="ECO:0000313" key="5">
    <source>
        <dbReference type="Proteomes" id="UP001230188"/>
    </source>
</evidence>
<evidence type="ECO:0000313" key="4">
    <source>
        <dbReference type="EMBL" id="KAJ8600697.1"/>
    </source>
</evidence>
<dbReference type="PROSITE" id="PS51420">
    <property type="entry name" value="RHO"/>
    <property type="match status" value="1"/>
</dbReference>
<keyword evidence="5" id="KW-1185">Reference proteome</keyword>
<accession>A0AAD7UB28</accession>
<feature type="region of interest" description="Disordered" evidence="3">
    <location>
        <begin position="1"/>
        <end position="32"/>
    </location>
</feature>
<gene>
    <name evidence="4" type="ORF">CTAYLR_008320</name>
</gene>
<dbReference type="SUPFAM" id="SSF52540">
    <property type="entry name" value="P-loop containing nucleoside triphosphate hydrolases"/>
    <property type="match status" value="1"/>
</dbReference>
<dbReference type="SMART" id="SM00174">
    <property type="entry name" value="RHO"/>
    <property type="match status" value="1"/>
</dbReference>
<reference evidence="4" key="1">
    <citation type="submission" date="2023-01" db="EMBL/GenBank/DDBJ databases">
        <title>Metagenome sequencing of chrysophaentin producing Chrysophaeum taylorii.</title>
        <authorList>
            <person name="Davison J."/>
            <person name="Bewley C."/>
        </authorList>
    </citation>
    <scope>NUCLEOTIDE SEQUENCE</scope>
    <source>
        <strain evidence="4">NIES-1699</strain>
    </source>
</reference>
<dbReference type="PRINTS" id="PR00449">
    <property type="entry name" value="RASTRNSFRMNG"/>
</dbReference>
<dbReference type="InterPro" id="IPR001806">
    <property type="entry name" value="Small_GTPase"/>
</dbReference>
<dbReference type="NCBIfam" id="TIGR00231">
    <property type="entry name" value="small_GTP"/>
    <property type="match status" value="1"/>
</dbReference>
<evidence type="ECO:0000256" key="2">
    <source>
        <dbReference type="ARBA" id="ARBA00023134"/>
    </source>
</evidence>